<evidence type="ECO:0000256" key="2">
    <source>
        <dbReference type="ARBA" id="ARBA00012513"/>
    </source>
</evidence>
<dbReference type="EMBL" id="CCYA01000264">
    <property type="protein sequence ID" value="CEH15447.1"/>
    <property type="molecule type" value="Genomic_DNA"/>
</dbReference>
<feature type="binding site" evidence="10">
    <location>
        <position position="766"/>
    </location>
    <ligand>
        <name>ATP</name>
        <dbReference type="ChEBI" id="CHEBI:30616"/>
    </ligand>
</feature>
<feature type="region of interest" description="Disordered" evidence="11">
    <location>
        <begin position="27"/>
        <end position="61"/>
    </location>
</feature>
<dbReference type="Proteomes" id="UP000054845">
    <property type="component" value="Unassembled WGS sequence"/>
</dbReference>
<keyword evidence="3" id="KW-0723">Serine/threonine-protein kinase</keyword>
<evidence type="ECO:0000256" key="1">
    <source>
        <dbReference type="ARBA" id="ARBA00008874"/>
    </source>
</evidence>
<keyword evidence="4" id="KW-0808">Transferase</keyword>
<evidence type="ECO:0000256" key="6">
    <source>
        <dbReference type="ARBA" id="ARBA00022777"/>
    </source>
</evidence>
<feature type="compositionally biased region" description="Basic and acidic residues" evidence="11">
    <location>
        <begin position="43"/>
        <end position="61"/>
    </location>
</feature>
<dbReference type="Pfam" id="PF00069">
    <property type="entry name" value="Pkinase"/>
    <property type="match status" value="1"/>
</dbReference>
<evidence type="ECO:0000256" key="9">
    <source>
        <dbReference type="ARBA" id="ARBA00048679"/>
    </source>
</evidence>
<reference evidence="13 14" key="1">
    <citation type="submission" date="2014-09" db="EMBL/GenBank/DDBJ databases">
        <authorList>
            <person name="Magalhaes I.L.F."/>
            <person name="Oliveira U."/>
            <person name="Santos F.R."/>
            <person name="Vidigal T.H.D.A."/>
            <person name="Brescovit A.D."/>
            <person name="Santos A.J."/>
        </authorList>
    </citation>
    <scope>NUCLEOTIDE SEQUENCE [LARGE SCALE GENOMIC DNA]</scope>
</reference>
<proteinExistence type="inferred from homology"/>
<feature type="compositionally biased region" description="Polar residues" evidence="11">
    <location>
        <begin position="563"/>
        <end position="574"/>
    </location>
</feature>
<feature type="compositionally biased region" description="Gly residues" evidence="11">
    <location>
        <begin position="687"/>
        <end position="724"/>
    </location>
</feature>
<dbReference type="InterPro" id="IPR011009">
    <property type="entry name" value="Kinase-like_dom_sf"/>
</dbReference>
<evidence type="ECO:0000256" key="5">
    <source>
        <dbReference type="ARBA" id="ARBA00022741"/>
    </source>
</evidence>
<dbReference type="SMART" id="SM00220">
    <property type="entry name" value="S_TKc"/>
    <property type="match status" value="1"/>
</dbReference>
<keyword evidence="14" id="KW-1185">Reference proteome</keyword>
<evidence type="ECO:0000256" key="7">
    <source>
        <dbReference type="ARBA" id="ARBA00022840"/>
    </source>
</evidence>
<dbReference type="STRING" id="401625.A0A0P1BH36"/>
<name>A0A0P1BH36_9BASI</name>
<dbReference type="SUPFAM" id="SSF56112">
    <property type="entry name" value="Protein kinase-like (PK-like)"/>
    <property type="match status" value="1"/>
</dbReference>
<feature type="region of interest" description="Disordered" evidence="11">
    <location>
        <begin position="1496"/>
        <end position="1576"/>
    </location>
</feature>
<protein>
    <recommendedName>
        <fullName evidence="2">non-specific serine/threonine protein kinase</fullName>
        <ecNumber evidence="2">2.7.11.1</ecNumber>
    </recommendedName>
</protein>
<dbReference type="PROSITE" id="PS00107">
    <property type="entry name" value="PROTEIN_KINASE_ATP"/>
    <property type="match status" value="1"/>
</dbReference>
<comment type="catalytic activity">
    <reaction evidence="8">
        <text>L-threonyl-[protein] + ATP = O-phospho-L-threonyl-[protein] + ADP + H(+)</text>
        <dbReference type="Rhea" id="RHEA:46608"/>
        <dbReference type="Rhea" id="RHEA-COMP:11060"/>
        <dbReference type="Rhea" id="RHEA-COMP:11605"/>
        <dbReference type="ChEBI" id="CHEBI:15378"/>
        <dbReference type="ChEBI" id="CHEBI:30013"/>
        <dbReference type="ChEBI" id="CHEBI:30616"/>
        <dbReference type="ChEBI" id="CHEBI:61977"/>
        <dbReference type="ChEBI" id="CHEBI:456216"/>
        <dbReference type="EC" id="2.7.11.1"/>
    </reaction>
</comment>
<dbReference type="EC" id="2.7.11.1" evidence="2"/>
<evidence type="ECO:0000256" key="10">
    <source>
        <dbReference type="PROSITE-ProRule" id="PRU10141"/>
    </source>
</evidence>
<evidence type="ECO:0000313" key="14">
    <source>
        <dbReference type="Proteomes" id="UP000054845"/>
    </source>
</evidence>
<feature type="region of interest" description="Disordered" evidence="11">
    <location>
        <begin position="1287"/>
        <end position="1384"/>
    </location>
</feature>
<dbReference type="InterPro" id="IPR000719">
    <property type="entry name" value="Prot_kinase_dom"/>
</dbReference>
<dbReference type="InterPro" id="IPR008271">
    <property type="entry name" value="Ser/Thr_kinase_AS"/>
</dbReference>
<evidence type="ECO:0000313" key="13">
    <source>
        <dbReference type="EMBL" id="CEH15447.1"/>
    </source>
</evidence>
<sequence>MSIGARVIDPQRMAGIHTQDLQIDALSSSPTSYFSPSSARRVPRTDGPRLRPEADEHNATQPWREELDAQHFYPDQNVASSSRHAAPFRVDHFGTSAGPSSQANTPRRHLGPAFRHREDSHREPSRADTFARLAGPSYSTAGHAMPATLTRSETQPLFQTSNAISHGDVEDSLGGAYPRDIRRPSAPGALPPQPVKTLKPPSSSSGSSGGGTWGSKQAAWDTPSTSLEEVLPGWQTSIEGQRQSNNASHRREVTRGESEMLQALKQGRDAEIAQAENGINVGSLVRKTGSSMRRASADFKLKFAGIVSPASGSSVSNGPPTPSTRRESGSVDLGAPSARWQPQDAWVPPWLRNGDGGENACLVREGALEKPHPSWWSPSRTPSPSNSQSGKRISVLSAKISSPRLQPTLEHEGDSATMSKTSSRHRLSRSEVYDIQPDGGSHAAEHLFEFAPDPQASPGPLGSAGRRASRALRNIKSLSGGALRRASMTSLNSAGGLISPSKDAEPSTISMNTMQGGAADASLSETTPLAAGQSHRDGAESRTPRAERQLLPPFAHQEEWEGTTPTNARQNLSPGLNGPRNVDTASNGTADFVSQASHPEPQAARAKGGPLGPAVAAWRRVQREATAATHDKGLAPIEQRQKASFARPNGNHAAPGRAAGSGGGGAGHAGVGQPHNNGARHTEQGRPGTGNTGAGTASGGSGGSGNNAGGGSGRPPPGGGGGNGMPRSQSPPVHAIFKRQELIGRGAYGAVYRGIHLSTGSAVALKVVNLDTPEDDVSDIQREVALLSQLKETDSKNVIKYWGCWLKGPELWIVMDLAEGGSVRTVMKAGNVAEKYCGVILRESLVALAYLHKAGIIHRDIKAANILLTNSGRVMLCDFGVAATLVSSSVHSKRSTFVGTPYWMAPEVITEGKTYDQSADIWSLGITLYEMACGNPPHADQEQMRAIMLIPKSKPPRFPSDGQFSEPMRDFLAACLNEEPKERPSADELAKAKWIKSFAKTSTATLKDLIANYNAWTKTGGMRMSLLGAETADLSDHGHRDSFAFDAHDSADGWEFGTFRGTSSPMFGSSEASATVRGPVRDHPLLRLFDSEDGTPAVETVPANSSMVPANMLESLSRARSGRDSAPSVSTLRAAAADHRPAPPPPQPVASNTTKGSSAHELPNPNAASTVAQPIAATAEPVEQKASFAGTGMTPFRFGGGGAPMSANANARAAVMDTRRNRDQQRSTSSMEEVAPELPKFGAPKAGARKPGSSGSVAGEHKNLPSFANAHEKRPSLASIIHRRAKSSLSSMSAKSTTTPVEQDVSQSNTAATSTSGLSMSPAKNRNGFVLPSGSAQIDLYTPMEGHESPGSDSSYQSRHLARSQSDQQAPEHIASGHKTPGAAQDVMIGSRSVGMGAGREVPASAPVGVGMGAGPGSHVERTPAQAATAALITAQRYAAQTPNYGSRSRSGSRTRPLALNQDGAASFTGQAHAYGRSFSAASATATFRDALGAGHEFSTEGLPPSPSPSSSAFFAHLNGQSGAGTPVGPFGPRRVPQWGGQALRQAADGSAEPVLASQHVHSHSLHSHSQDGGSDLLDRGRVLATSQAPRVPSLKPLDLAAVTGSASPSLGANATSDALRIELSRIVQDLGDWLEVLGKGLGDIVDHNDASAAAGSS</sequence>
<comment type="catalytic activity">
    <reaction evidence="9">
        <text>L-seryl-[protein] + ATP = O-phospho-L-seryl-[protein] + ADP + H(+)</text>
        <dbReference type="Rhea" id="RHEA:17989"/>
        <dbReference type="Rhea" id="RHEA-COMP:9863"/>
        <dbReference type="Rhea" id="RHEA-COMP:11604"/>
        <dbReference type="ChEBI" id="CHEBI:15378"/>
        <dbReference type="ChEBI" id="CHEBI:29999"/>
        <dbReference type="ChEBI" id="CHEBI:30616"/>
        <dbReference type="ChEBI" id="CHEBI:83421"/>
        <dbReference type="ChEBI" id="CHEBI:456216"/>
        <dbReference type="EC" id="2.7.11.1"/>
    </reaction>
</comment>
<evidence type="ECO:0000256" key="8">
    <source>
        <dbReference type="ARBA" id="ARBA00047899"/>
    </source>
</evidence>
<dbReference type="InterPro" id="IPR050629">
    <property type="entry name" value="STE20/SPS1-PAK"/>
</dbReference>
<feature type="compositionally biased region" description="Basic and acidic residues" evidence="11">
    <location>
        <begin position="115"/>
        <end position="126"/>
    </location>
</feature>
<feature type="compositionally biased region" description="Polar residues" evidence="11">
    <location>
        <begin position="1351"/>
        <end position="1369"/>
    </location>
</feature>
<feature type="compositionally biased region" description="Polar residues" evidence="11">
    <location>
        <begin position="583"/>
        <end position="597"/>
    </location>
</feature>
<comment type="similarity">
    <text evidence="1">Belongs to the protein kinase superfamily. STE Ser/Thr protein kinase family. STE20 subfamily.</text>
</comment>
<dbReference type="GO" id="GO:0004674">
    <property type="term" value="F:protein serine/threonine kinase activity"/>
    <property type="evidence" value="ECO:0007669"/>
    <property type="project" value="UniProtKB-KW"/>
</dbReference>
<feature type="region of interest" description="Disordered" evidence="11">
    <location>
        <begin position="90"/>
        <end position="143"/>
    </location>
</feature>
<feature type="region of interest" description="Disordered" evidence="11">
    <location>
        <begin position="308"/>
        <end position="341"/>
    </location>
</feature>
<feature type="compositionally biased region" description="Polar residues" evidence="11">
    <location>
        <begin position="234"/>
        <end position="247"/>
    </location>
</feature>
<feature type="region of interest" description="Disordered" evidence="11">
    <location>
        <begin position="1210"/>
        <end position="1271"/>
    </location>
</feature>
<feature type="compositionally biased region" description="Gly residues" evidence="11">
    <location>
        <begin position="659"/>
        <end position="670"/>
    </location>
</feature>
<dbReference type="PROSITE" id="PS00108">
    <property type="entry name" value="PROTEIN_KINASE_ST"/>
    <property type="match status" value="1"/>
</dbReference>
<evidence type="ECO:0000256" key="4">
    <source>
        <dbReference type="ARBA" id="ARBA00022679"/>
    </source>
</evidence>
<dbReference type="Gene3D" id="1.10.510.10">
    <property type="entry name" value="Transferase(Phosphotransferase) domain 1"/>
    <property type="match status" value="1"/>
</dbReference>
<dbReference type="GO" id="GO:0005737">
    <property type="term" value="C:cytoplasm"/>
    <property type="evidence" value="ECO:0007669"/>
    <property type="project" value="TreeGrafter"/>
</dbReference>
<accession>A0A0P1BH36</accession>
<evidence type="ECO:0000259" key="12">
    <source>
        <dbReference type="PROSITE" id="PS50011"/>
    </source>
</evidence>
<feature type="region of interest" description="Disordered" evidence="11">
    <location>
        <begin position="369"/>
        <end position="429"/>
    </location>
</feature>
<feature type="compositionally biased region" description="Low complexity" evidence="11">
    <location>
        <begin position="1287"/>
        <end position="1299"/>
    </location>
</feature>
<feature type="region of interest" description="Disordered" evidence="11">
    <location>
        <begin position="161"/>
        <end position="256"/>
    </location>
</feature>
<organism evidence="13 14">
    <name type="scientific">Ceraceosorus bombacis</name>
    <dbReference type="NCBI Taxonomy" id="401625"/>
    <lineage>
        <taxon>Eukaryota</taxon>
        <taxon>Fungi</taxon>
        <taxon>Dikarya</taxon>
        <taxon>Basidiomycota</taxon>
        <taxon>Ustilaginomycotina</taxon>
        <taxon>Exobasidiomycetes</taxon>
        <taxon>Ceraceosorales</taxon>
        <taxon>Ceraceosoraceae</taxon>
        <taxon>Ceraceosorus</taxon>
    </lineage>
</organism>
<dbReference type="FunFam" id="1.10.510.10:FF:000499">
    <property type="entry name" value="Serine/threonine-protein kinase KIC1"/>
    <property type="match status" value="1"/>
</dbReference>
<feature type="compositionally biased region" description="Low complexity" evidence="11">
    <location>
        <begin position="373"/>
        <end position="389"/>
    </location>
</feature>
<dbReference type="PROSITE" id="PS50011">
    <property type="entry name" value="PROTEIN_KINASE_DOM"/>
    <property type="match status" value="1"/>
</dbReference>
<dbReference type="PANTHER" id="PTHR48012:SF21">
    <property type="entry name" value="PH DOMAIN-CONTAINING PROTEIN"/>
    <property type="match status" value="1"/>
</dbReference>
<dbReference type="PANTHER" id="PTHR48012">
    <property type="entry name" value="STERILE20-LIKE KINASE, ISOFORM B-RELATED"/>
    <property type="match status" value="1"/>
</dbReference>
<evidence type="ECO:0000256" key="3">
    <source>
        <dbReference type="ARBA" id="ARBA00022527"/>
    </source>
</evidence>
<keyword evidence="5 10" id="KW-0547">Nucleotide-binding</keyword>
<feature type="region of interest" description="Disordered" evidence="11">
    <location>
        <begin position="645"/>
        <end position="731"/>
    </location>
</feature>
<feature type="region of interest" description="Disordered" evidence="11">
    <location>
        <begin position="559"/>
        <end position="611"/>
    </location>
</feature>
<keyword evidence="7 10" id="KW-0067">ATP-binding</keyword>
<feature type="compositionally biased region" description="Low complexity" evidence="11">
    <location>
        <begin position="27"/>
        <end position="38"/>
    </location>
</feature>
<dbReference type="InterPro" id="IPR017441">
    <property type="entry name" value="Protein_kinase_ATP_BS"/>
</dbReference>
<keyword evidence="6 13" id="KW-0418">Kinase</keyword>
<dbReference type="OrthoDB" id="248923at2759"/>
<feature type="compositionally biased region" description="Polar residues" evidence="11">
    <location>
        <begin position="1300"/>
        <end position="1324"/>
    </location>
</feature>
<feature type="region of interest" description="Disordered" evidence="11">
    <location>
        <begin position="1116"/>
        <end position="1166"/>
    </location>
</feature>
<evidence type="ECO:0000256" key="11">
    <source>
        <dbReference type="SAM" id="MobiDB-lite"/>
    </source>
</evidence>
<dbReference type="GO" id="GO:0005524">
    <property type="term" value="F:ATP binding"/>
    <property type="evidence" value="ECO:0007669"/>
    <property type="project" value="UniProtKB-UniRule"/>
</dbReference>
<feature type="domain" description="Protein kinase" evidence="12">
    <location>
        <begin position="737"/>
        <end position="995"/>
    </location>
</feature>